<dbReference type="PANTHER" id="PTHR30258:SF1">
    <property type="entry name" value="PROTEIN TRANSPORT PROTEIN HOFB HOMOLOG"/>
    <property type="match status" value="1"/>
</dbReference>
<dbReference type="Proteomes" id="UP000229674">
    <property type="component" value="Unassembled WGS sequence"/>
</dbReference>
<protein>
    <recommendedName>
        <fullName evidence="4">Bacterial type II secretion system protein E domain-containing protein</fullName>
    </recommendedName>
</protein>
<keyword evidence="3" id="KW-0067">ATP-binding</keyword>
<reference evidence="6" key="1">
    <citation type="submission" date="2017-09" db="EMBL/GenBank/DDBJ databases">
        <title>Depth-based differentiation of microbial function through sediment-hosted aquifers and enrichment of novel symbionts in the deep terrestrial subsurface.</title>
        <authorList>
            <person name="Probst A.J."/>
            <person name="Ladd B."/>
            <person name="Jarett J.K."/>
            <person name="Geller-Mcgrath D.E."/>
            <person name="Sieber C.M.K."/>
            <person name="Emerson J.B."/>
            <person name="Anantharaman K."/>
            <person name="Thomas B.C."/>
            <person name="Malmstrom R."/>
            <person name="Stieglmeier M."/>
            <person name="Klingl A."/>
            <person name="Woyke T."/>
            <person name="Ryan C.M."/>
            <person name="Banfield J.F."/>
        </authorList>
    </citation>
    <scope>NUCLEOTIDE SEQUENCE [LARGE SCALE GENOMIC DNA]</scope>
</reference>
<evidence type="ECO:0000256" key="2">
    <source>
        <dbReference type="ARBA" id="ARBA00022741"/>
    </source>
</evidence>
<feature type="domain" description="Bacterial type II secretion system protein E" evidence="4">
    <location>
        <begin position="35"/>
        <end position="424"/>
    </location>
</feature>
<dbReference type="AlphaFoldDB" id="A0A2M8G1H0"/>
<comment type="caution">
    <text evidence="5">The sequence shown here is derived from an EMBL/GenBank/DDBJ whole genome shotgun (WGS) entry which is preliminary data.</text>
</comment>
<evidence type="ECO:0000256" key="1">
    <source>
        <dbReference type="ARBA" id="ARBA00006611"/>
    </source>
</evidence>
<dbReference type="Gene3D" id="3.30.450.90">
    <property type="match status" value="1"/>
</dbReference>
<dbReference type="EMBL" id="PFQX01000023">
    <property type="protein sequence ID" value="PJC65461.1"/>
    <property type="molecule type" value="Genomic_DNA"/>
</dbReference>
<name>A0A2M8G1H0_9BACT</name>
<dbReference type="GO" id="GO:0005886">
    <property type="term" value="C:plasma membrane"/>
    <property type="evidence" value="ECO:0007669"/>
    <property type="project" value="TreeGrafter"/>
</dbReference>
<dbReference type="InterPro" id="IPR027417">
    <property type="entry name" value="P-loop_NTPase"/>
</dbReference>
<evidence type="ECO:0000313" key="5">
    <source>
        <dbReference type="EMBL" id="PJC65461.1"/>
    </source>
</evidence>
<dbReference type="FunFam" id="3.40.50.300:FF:000398">
    <property type="entry name" value="Type IV pilus assembly ATPase PilB"/>
    <property type="match status" value="1"/>
</dbReference>
<dbReference type="InterPro" id="IPR001482">
    <property type="entry name" value="T2SS/T4SS_dom"/>
</dbReference>
<evidence type="ECO:0000259" key="4">
    <source>
        <dbReference type="Pfam" id="PF00437"/>
    </source>
</evidence>
<dbReference type="PANTHER" id="PTHR30258">
    <property type="entry name" value="TYPE II SECRETION SYSTEM PROTEIN GSPE-RELATED"/>
    <property type="match status" value="1"/>
</dbReference>
<gene>
    <name evidence="5" type="ORF">CO020_00515</name>
</gene>
<dbReference type="GO" id="GO:0016887">
    <property type="term" value="F:ATP hydrolysis activity"/>
    <property type="evidence" value="ECO:0007669"/>
    <property type="project" value="TreeGrafter"/>
</dbReference>
<dbReference type="SUPFAM" id="SSF52540">
    <property type="entry name" value="P-loop containing nucleoside triphosphate hydrolases"/>
    <property type="match status" value="1"/>
</dbReference>
<dbReference type="Gene3D" id="3.40.50.300">
    <property type="entry name" value="P-loop containing nucleotide triphosphate hydrolases"/>
    <property type="match status" value="1"/>
</dbReference>
<evidence type="ECO:0000313" key="6">
    <source>
        <dbReference type="Proteomes" id="UP000229674"/>
    </source>
</evidence>
<sequence length="428" mass="47346">MIRHRGVFLYRVIIYLLMAVDKSSVEKELARPAGEISIIKLVDSLVDYAYDSRASDIHFDPTEDKLNVRLRIDGVMHGAFTFPKEIQEEIISRIKVLSGLRTDEHQAAQDGRFKFTASKDSKNKVKFDIRVSVIPTYYEENAVLRLLAEQGQSFTLEAIGFSDHDLKIVKKAVTKPYGMILATGPTGSGKTTTLYTILKNLNTPEVSIITIEDPIEYSLEGVNQIQVNNQTSLTFANGLRSVLRQDPNVIMVGEIRDKETAGIAVNAALTGHLLLSTLHTNDAATTLPRLLDMGIEPFLIASTINIAIGQRLVRRICPDCKTKKELTAAEFQNLGNSLPPGVLGPNRTFYYGKGCKTCGDSGYLGRIGIHEVLEVTEAIRETITSHSSAMEIRKIAVKEGMTTILQDGLKKAEEGITSIEEVLRVMHE</sequence>
<accession>A0A2M8G1H0</accession>
<organism evidence="5 6">
    <name type="scientific">Candidatus Colwellbacteria bacterium CG_4_9_14_0_2_um_filter_50_12</name>
    <dbReference type="NCBI Taxonomy" id="1974538"/>
    <lineage>
        <taxon>Bacteria</taxon>
        <taxon>Candidatus Colwelliibacteriota</taxon>
    </lineage>
</organism>
<evidence type="ECO:0000256" key="3">
    <source>
        <dbReference type="ARBA" id="ARBA00022840"/>
    </source>
</evidence>
<comment type="similarity">
    <text evidence="1">Belongs to the GSP E family.</text>
</comment>
<keyword evidence="2" id="KW-0547">Nucleotide-binding</keyword>
<dbReference type="Pfam" id="PF00437">
    <property type="entry name" value="T2SSE"/>
    <property type="match status" value="1"/>
</dbReference>
<dbReference type="CDD" id="cd01129">
    <property type="entry name" value="PulE-GspE-like"/>
    <property type="match status" value="1"/>
</dbReference>
<dbReference type="GO" id="GO:0005524">
    <property type="term" value="F:ATP binding"/>
    <property type="evidence" value="ECO:0007669"/>
    <property type="project" value="UniProtKB-KW"/>
</dbReference>
<proteinExistence type="inferred from homology"/>